<name>A0A6M0SST9_CLOBO</name>
<dbReference type="EMBL" id="SGKU01000077">
    <property type="protein sequence ID" value="NFA44373.1"/>
    <property type="molecule type" value="Genomic_DNA"/>
</dbReference>
<dbReference type="InterPro" id="IPR027417">
    <property type="entry name" value="P-loop_NTPase"/>
</dbReference>
<dbReference type="Gene3D" id="3.40.50.300">
    <property type="entry name" value="P-loop containing nucleotide triphosphate hydrolases"/>
    <property type="match status" value="3"/>
</dbReference>
<evidence type="ECO:0000256" key="1">
    <source>
        <dbReference type="SAM" id="Coils"/>
    </source>
</evidence>
<comment type="caution">
    <text evidence="5">The sequence shown here is derived from an EMBL/GenBank/DDBJ whole genome shotgun (WGS) entry which is preliminary data.</text>
</comment>
<dbReference type="Pfam" id="PF13086">
    <property type="entry name" value="AAA_11"/>
    <property type="match status" value="2"/>
</dbReference>
<dbReference type="Gene3D" id="3.40.960.10">
    <property type="entry name" value="VSR Endonuclease"/>
    <property type="match status" value="1"/>
</dbReference>
<dbReference type="InterPro" id="IPR049468">
    <property type="entry name" value="Restrct_endonuc-II-like_dom"/>
</dbReference>
<sequence>MSILDVKLDSWKKKLLDLGKRNRMINYKENKRSSLQITNLNIDDLFEQLVIEEKALKFSQPYHSEALGEENEVEDDILKGDIETNLTIKEQQKLLNNLRNKAKLAKEEQGINTLYLSLGFLEWIESYNSKQILLSPIILVPVRITLESLTDPFLLSVTDDDIVVNPTLAFKLEHDFGIILPEFNNDEESVDSYLNKIKEFISINNWKVNKNCSISLLSFLKINMYKDLENNIDKIRLNPIVTAIAGEKNQLDEPPAILNNYNHDKNTRPLEIFQILDADSSQQDAILYAKKGISFVLQGPPGTGKSQTITNIISEALAEGKKVLFVSEKMAALEVVYNRLSSSKLGEFCLTLHSHKANKKQIIKELYEMLNLNKVKLRDEALYDLEALQHEKEKLNEYSNELHKKCEPLNKSIYDINGMLSKLLEVENVIFNIDNIKEITKTQLNEYKYYLEEFSHTLGKNNDDFLLNPWKNSNVNTVTNELRHDIEKHLKDLLPNIRQLSRFGYQLLEKYDIPISRSIDGINKLQTLFEICNQSPTVPFKWFEETNIEALSKEANELNETKTEYKKLMDMIKNRYDEEYLLIDANKVHQDFNKILKELKPLLNNEKFEDKDEMIVAETNNIYLIINDVINDIEVICNIEKNIENIFDIENSDFNIKFIINNYELLDFLLLNPKPTLKWFEDDEFDVIKKIFYEMKQNYDELTDKTDELLKDYDIKILDVDFENILIRFKIEYTSFLKIFKKNYKHDKKIFKTYSNEIIKNIDDKTIIDVLNEVKRINNLKDYFSNNKETLQLYFGNHFKDQYTNFEELKKSLDDFDKIRQYFKSTGISKEIRNLLLNGDMKEIIDVHDKIYTCIVNNKNISLLNKNIKITEEILKLNFNDYVKHLEEISNKVKILSKIYNEFRSHAKDNIEYSACIDDLNKLIKIQSICLNIEEKSNILEEKYQFLYKGINSDWLDILEKLEWVGKFKKVSEEYALATEFKKSVCSDTGFIKNINEEYISLVNVNNKIKDDFKWFNSLFEENELLSLDLELLVNRLEDCLNNISLLEGWIDYRNSRKKCREIGLGDYIDKIENMNIKSNMIIPIFLKRFYRLWLDNIIVDKPTIGEFRRAIQEERINQFIKLDINQFEIAKYRIRERLINSLPNMNFMTSCKDEVGILKREASKQRKIMPLRKLFSSIPELILTLKPCLMMSPLSVSMFLECEDYKFDLVIFDEASQVCTEDAIGAIYRGKQVIVVGDKEQLPPTNFFSTSLSDSDFDSEEEENVDDSDSYESVLDEALSVMPERTLLWHYRSRHEHLIAFSNFKIYGGSLVTFPSNVDKVKDNGVEYIYVKDGVYEKNGKRCNLIEAKKVAEMVFEHIKNFPKRSLGVVTFSQAQQHVVELALIDIRKKNSQYEEFFNEDNDEPFFIKNLENVQGDERDTIIFSIGYAKDINGKMYMNFGPLSRVGGYRRLNVAITRAKYNVKLVGSILPTDIDLERTNAEGVKMLRSYIEFAIQGTNALINEIKESEIISLESPFEESVYEFLISKGYNVATQVGCSGYRIDLAIKHPNLSSTYVLGIECDGATYHNSRTARERDRLRQSVLENIGWKIYRIWSTDWIKDKKTEGNNLIEIIEKSIASYDNNIEEIYIEKKTLNICNPQDNNYLIPKEEVIDKYNHFGFEIYKETDLDNIKREYNESIYLSKLINYCVDKEYPIHFELLCRKIAPFLGNQKVTVKIKNIVSNVIQNLCRETVEIKDNYCWIKNKSKVVVRIPEEGTDEIRQIQYISKEELAEAMITIIDKSFGINSSDLISITAKVFGFNRVGIKLTKAINNAYKYLIEKNRIIIQDDRPKLN</sequence>
<proteinExistence type="predicted"/>
<feature type="domain" description="DNA2/NAM7 helicase helicase" evidence="2">
    <location>
        <begin position="1201"/>
        <end position="1246"/>
    </location>
</feature>
<dbReference type="InterPro" id="IPR025103">
    <property type="entry name" value="DUF4011"/>
</dbReference>
<evidence type="ECO:0000259" key="3">
    <source>
        <dbReference type="Pfam" id="PF13087"/>
    </source>
</evidence>
<evidence type="ECO:0000313" key="5">
    <source>
        <dbReference type="EMBL" id="NFA44373.1"/>
    </source>
</evidence>
<dbReference type="RefSeq" id="WP_205455174.1">
    <property type="nucleotide sequence ID" value="NZ_QQAA01000068.1"/>
</dbReference>
<reference evidence="5 6" key="1">
    <citation type="submission" date="2019-02" db="EMBL/GenBank/DDBJ databases">
        <title>Genome sequencing of Clostridium botulinum clinical isolates.</title>
        <authorList>
            <person name="Brunt J."/>
            <person name="Van Vliet A.H.M."/>
            <person name="Stringer S.C."/>
            <person name="Grant K.A."/>
            <person name="Carter A.C."/>
            <person name="Peck M.W."/>
        </authorList>
    </citation>
    <scope>NUCLEOTIDE SEQUENCE [LARGE SCALE GENOMIC DNA]</scope>
    <source>
        <strain evidence="5 6">H113700579</strain>
    </source>
</reference>
<feature type="domain" description="Restriction endonuclease type II-like" evidence="4">
    <location>
        <begin position="1518"/>
        <end position="1614"/>
    </location>
</feature>
<feature type="domain" description="DNA2/NAM7 helicase helicase" evidence="2">
    <location>
        <begin position="279"/>
        <end position="455"/>
    </location>
</feature>
<feature type="domain" description="DNA2/NAM7 helicase-like C-terminal" evidence="3">
    <location>
        <begin position="1285"/>
        <end position="1469"/>
    </location>
</feature>
<dbReference type="InterPro" id="IPR045055">
    <property type="entry name" value="DNA2/NAM7-like"/>
</dbReference>
<dbReference type="Pfam" id="PF13195">
    <property type="entry name" value="DUF4011"/>
    <property type="match status" value="1"/>
</dbReference>
<dbReference type="FunFam" id="3.40.50.300:FF:002063">
    <property type="entry name" value="DNA helicase related protein"/>
    <property type="match status" value="1"/>
</dbReference>
<dbReference type="SUPFAM" id="SSF52540">
    <property type="entry name" value="P-loop containing nucleoside triphosphate hydrolases"/>
    <property type="match status" value="2"/>
</dbReference>
<dbReference type="Pfam" id="PF13087">
    <property type="entry name" value="AAA_12"/>
    <property type="match status" value="1"/>
</dbReference>
<dbReference type="PANTHER" id="PTHR10887:SF530">
    <property type="entry name" value="SUPERFAMILY I DNA HELICASES"/>
    <property type="match status" value="1"/>
</dbReference>
<dbReference type="PANTHER" id="PTHR10887">
    <property type="entry name" value="DNA2/NAM7 HELICASE FAMILY"/>
    <property type="match status" value="1"/>
</dbReference>
<feature type="coiled-coil region" evidence="1">
    <location>
        <begin position="378"/>
        <end position="405"/>
    </location>
</feature>
<dbReference type="InterPro" id="IPR047187">
    <property type="entry name" value="SF1_C_Upf1"/>
</dbReference>
<dbReference type="InterPro" id="IPR041677">
    <property type="entry name" value="DNA2/NAM7_AAA_11"/>
</dbReference>
<gene>
    <name evidence="5" type="ORF">EXM65_17865</name>
</gene>
<accession>A0A6M0SST9</accession>
<dbReference type="FunFam" id="3.40.960.10:FF:000002">
    <property type="entry name" value="DNA helicase related protein"/>
    <property type="match status" value="1"/>
</dbReference>
<dbReference type="Proteomes" id="UP000472355">
    <property type="component" value="Unassembled WGS sequence"/>
</dbReference>
<organism evidence="5 6">
    <name type="scientific">Clostridium botulinum</name>
    <dbReference type="NCBI Taxonomy" id="1491"/>
    <lineage>
        <taxon>Bacteria</taxon>
        <taxon>Bacillati</taxon>
        <taxon>Bacillota</taxon>
        <taxon>Clostridia</taxon>
        <taxon>Eubacteriales</taxon>
        <taxon>Clostridiaceae</taxon>
        <taxon>Clostridium</taxon>
    </lineage>
</organism>
<protein>
    <submittedName>
        <fullName evidence="5">DUF4011 domain-containing protein</fullName>
    </submittedName>
</protein>
<evidence type="ECO:0000259" key="4">
    <source>
        <dbReference type="Pfam" id="PF18741"/>
    </source>
</evidence>
<keyword evidence="1" id="KW-0175">Coiled coil</keyword>
<dbReference type="GO" id="GO:0004386">
    <property type="term" value="F:helicase activity"/>
    <property type="evidence" value="ECO:0007669"/>
    <property type="project" value="InterPro"/>
</dbReference>
<evidence type="ECO:0000259" key="2">
    <source>
        <dbReference type="Pfam" id="PF13086"/>
    </source>
</evidence>
<evidence type="ECO:0000313" key="6">
    <source>
        <dbReference type="Proteomes" id="UP000472355"/>
    </source>
</evidence>
<feature type="coiled-coil region" evidence="1">
    <location>
        <begin position="548"/>
        <end position="575"/>
    </location>
</feature>
<dbReference type="SUPFAM" id="SSF52980">
    <property type="entry name" value="Restriction endonuclease-like"/>
    <property type="match status" value="1"/>
</dbReference>
<dbReference type="InterPro" id="IPR011335">
    <property type="entry name" value="Restrct_endonuc-II-like"/>
</dbReference>
<dbReference type="CDD" id="cd18808">
    <property type="entry name" value="SF1_C_Upf1"/>
    <property type="match status" value="1"/>
</dbReference>
<dbReference type="Pfam" id="PF18741">
    <property type="entry name" value="MTES_1575"/>
    <property type="match status" value="1"/>
</dbReference>
<dbReference type="InterPro" id="IPR041679">
    <property type="entry name" value="DNA2/NAM7-like_C"/>
</dbReference>